<feature type="binding site" evidence="4">
    <location>
        <position position="236"/>
    </location>
    <ligand>
        <name>D-glyceraldehyde 3-phosphate</name>
        <dbReference type="ChEBI" id="CHEBI:59776"/>
    </ligand>
</feature>
<dbReference type="PROSITE" id="PS00071">
    <property type="entry name" value="GAPDH"/>
    <property type="match status" value="1"/>
</dbReference>
<keyword evidence="2 8" id="KW-0560">Oxidoreductase</keyword>
<dbReference type="SMART" id="SM00846">
    <property type="entry name" value="Gp_dh_N"/>
    <property type="match status" value="1"/>
</dbReference>
<dbReference type="Gene3D" id="3.30.360.10">
    <property type="entry name" value="Dihydrodipicolinate Reductase, domain 2"/>
    <property type="match status" value="1"/>
</dbReference>
<dbReference type="SUPFAM" id="SSF55347">
    <property type="entry name" value="Glyceraldehyde-3-phosphate dehydrogenase-like, C-terminal domain"/>
    <property type="match status" value="1"/>
</dbReference>
<evidence type="ECO:0000256" key="7">
    <source>
        <dbReference type="RuleBase" id="RU000397"/>
    </source>
</evidence>
<dbReference type="PANTHER" id="PTHR43148">
    <property type="entry name" value="GLYCERALDEHYDE-3-PHOSPHATE DEHYDROGENASE 2"/>
    <property type="match status" value="1"/>
</dbReference>
<dbReference type="SUPFAM" id="SSF51735">
    <property type="entry name" value="NAD(P)-binding Rossmann-fold domains"/>
    <property type="match status" value="1"/>
</dbReference>
<feature type="domain" description="Glyceraldehyde 3-phosphate dehydrogenase NAD(P) binding" evidence="9">
    <location>
        <begin position="3"/>
        <end position="153"/>
    </location>
</feature>
<comment type="similarity">
    <text evidence="1 7">Belongs to the glyceraldehyde-3-phosphate dehydrogenase family.</text>
</comment>
<dbReference type="NCBIfam" id="TIGR01534">
    <property type="entry name" value="GAPDH-I"/>
    <property type="match status" value="1"/>
</dbReference>
<reference evidence="10 11" key="1">
    <citation type="submission" date="2017-04" db="EMBL/GenBank/DDBJ databases">
        <title>Monoglobus pectinilyticus 14 draft genome.</title>
        <authorList>
            <person name="Kim C."/>
            <person name="Rosendale D.I."/>
            <person name="Kelly W.J."/>
            <person name="Tannock G.W."/>
            <person name="Patchett M.L."/>
            <person name="Jordens J.Z."/>
        </authorList>
    </citation>
    <scope>NUCLEOTIDE SEQUENCE [LARGE SCALE GENOMIC DNA]</scope>
    <source>
        <strain evidence="10 11">14</strain>
    </source>
</reference>
<protein>
    <recommendedName>
        <fullName evidence="8">Glyceraldehyde-3-phosphate dehydrogenase</fullName>
        <ecNumber evidence="8">1.2.1.-</ecNumber>
    </recommendedName>
</protein>
<evidence type="ECO:0000313" key="10">
    <source>
        <dbReference type="EMBL" id="AUO19093.1"/>
    </source>
</evidence>
<dbReference type="KEGG" id="mpec:B9O19_00919"/>
<dbReference type="InterPro" id="IPR020828">
    <property type="entry name" value="GlycerAld_3-P_DH_NAD(P)-bd"/>
</dbReference>
<accession>A0A2K9P1F5</accession>
<dbReference type="EC" id="1.2.1.-" evidence="8"/>
<dbReference type="GO" id="GO:0050661">
    <property type="term" value="F:NADP binding"/>
    <property type="evidence" value="ECO:0007669"/>
    <property type="project" value="InterPro"/>
</dbReference>
<evidence type="ECO:0000256" key="5">
    <source>
        <dbReference type="PIRSR" id="PIRSR000149-3"/>
    </source>
</evidence>
<evidence type="ECO:0000256" key="8">
    <source>
        <dbReference type="RuleBase" id="RU361160"/>
    </source>
</evidence>
<feature type="active site" description="Nucleophile" evidence="3">
    <location>
        <position position="153"/>
    </location>
</feature>
<dbReference type="RefSeq" id="WP_102365323.1">
    <property type="nucleotide sequence ID" value="NZ_CP020991.1"/>
</dbReference>
<keyword evidence="5" id="KW-0547">Nucleotide-binding</keyword>
<evidence type="ECO:0000259" key="9">
    <source>
        <dbReference type="SMART" id="SM00846"/>
    </source>
</evidence>
<dbReference type="PIRSF" id="PIRSF000149">
    <property type="entry name" value="GAP_DH"/>
    <property type="match status" value="1"/>
</dbReference>
<sequence length="338" mass="35900">MSVKVAINGFGRIGRLAFRQMFGAEGYEVVAINDLTSPTMLAHLLKYDSAQGRYALGDKVTAGESSITVDGKEIEIYKEADANNLPWGELDVDVVLECTGFYTSKDKAQAHINAGAKKVVISAPAGNDLPTVVFGVNEGILTPEDKIISAASCTTNCLAPMAKALNDYAPIQSGIMSTIHAYTGDQMILDGPQRKGDLRRARAGAVNIVPNSTGAAKAIGLVIPELNGKLIGSAQRVPVPTGSTTILVSVVKGKDVTVEGINAAMKAAESASFGYTEEQLVSSDIIGITQGSLFDATQTMVNQIGDDLYEVQTVSWYDNENSYTSQMVRTIKYFSELG</sequence>
<feature type="binding site" evidence="5">
    <location>
        <begin position="12"/>
        <end position="13"/>
    </location>
    <ligand>
        <name>NAD(+)</name>
        <dbReference type="ChEBI" id="CHEBI:57540"/>
    </ligand>
</feature>
<evidence type="ECO:0000256" key="6">
    <source>
        <dbReference type="PIRSR" id="PIRSR000149-4"/>
    </source>
</evidence>
<evidence type="ECO:0000256" key="1">
    <source>
        <dbReference type="ARBA" id="ARBA00007406"/>
    </source>
</evidence>
<dbReference type="Pfam" id="PF02800">
    <property type="entry name" value="Gp_dh_C"/>
    <property type="match status" value="1"/>
</dbReference>
<feature type="binding site" evidence="4">
    <location>
        <begin position="213"/>
        <end position="214"/>
    </location>
    <ligand>
        <name>D-glyceraldehyde 3-phosphate</name>
        <dbReference type="ChEBI" id="CHEBI:59776"/>
    </ligand>
</feature>
<dbReference type="CDD" id="cd05214">
    <property type="entry name" value="GAPDH_I_N"/>
    <property type="match status" value="1"/>
</dbReference>
<dbReference type="CDD" id="cd18126">
    <property type="entry name" value="GAPDH_I_C"/>
    <property type="match status" value="1"/>
</dbReference>
<evidence type="ECO:0000256" key="3">
    <source>
        <dbReference type="PIRSR" id="PIRSR000149-1"/>
    </source>
</evidence>
<dbReference type="AlphaFoldDB" id="A0A2K9P1F5"/>
<dbReference type="GO" id="GO:0006006">
    <property type="term" value="P:glucose metabolic process"/>
    <property type="evidence" value="ECO:0007669"/>
    <property type="project" value="InterPro"/>
</dbReference>
<dbReference type="InterPro" id="IPR020831">
    <property type="entry name" value="GlycerAld/Erythrose_P_DH"/>
</dbReference>
<dbReference type="Pfam" id="PF00044">
    <property type="entry name" value="Gp_dh_N"/>
    <property type="match status" value="1"/>
</dbReference>
<evidence type="ECO:0000256" key="2">
    <source>
        <dbReference type="ARBA" id="ARBA00023002"/>
    </source>
</evidence>
<dbReference type="Proteomes" id="UP000235589">
    <property type="component" value="Chromosome"/>
</dbReference>
<feature type="binding site" evidence="4">
    <location>
        <begin position="152"/>
        <end position="154"/>
    </location>
    <ligand>
        <name>D-glyceraldehyde 3-phosphate</name>
        <dbReference type="ChEBI" id="CHEBI:59776"/>
    </ligand>
</feature>
<dbReference type="GeneID" id="98062335"/>
<dbReference type="InterPro" id="IPR006424">
    <property type="entry name" value="Glyceraldehyde-3-P_DH_1"/>
</dbReference>
<dbReference type="InterPro" id="IPR020829">
    <property type="entry name" value="GlycerAld_3-P_DH_cat"/>
</dbReference>
<dbReference type="PRINTS" id="PR00078">
    <property type="entry name" value="G3PDHDRGNASE"/>
</dbReference>
<dbReference type="InterPro" id="IPR020830">
    <property type="entry name" value="GlycerAld_3-P_DH_AS"/>
</dbReference>
<feature type="binding site" evidence="5">
    <location>
        <position position="122"/>
    </location>
    <ligand>
        <name>NAD(+)</name>
        <dbReference type="ChEBI" id="CHEBI:57540"/>
    </ligand>
</feature>
<dbReference type="Gene3D" id="3.40.50.720">
    <property type="entry name" value="NAD(P)-binding Rossmann-like Domain"/>
    <property type="match status" value="1"/>
</dbReference>
<feature type="binding site" evidence="4">
    <location>
        <position position="183"/>
    </location>
    <ligand>
        <name>D-glyceraldehyde 3-phosphate</name>
        <dbReference type="ChEBI" id="CHEBI:59776"/>
    </ligand>
</feature>
<dbReference type="GO" id="GO:0051287">
    <property type="term" value="F:NAD binding"/>
    <property type="evidence" value="ECO:0007669"/>
    <property type="project" value="InterPro"/>
</dbReference>
<dbReference type="GO" id="GO:0016620">
    <property type="term" value="F:oxidoreductase activity, acting on the aldehyde or oxo group of donors, NAD or NADP as acceptor"/>
    <property type="evidence" value="ECO:0007669"/>
    <property type="project" value="InterPro"/>
</dbReference>
<dbReference type="FunFam" id="3.40.50.720:FF:000001">
    <property type="entry name" value="Glyceraldehyde-3-phosphate dehydrogenase"/>
    <property type="match status" value="1"/>
</dbReference>
<keyword evidence="5" id="KW-0520">NAD</keyword>
<organism evidence="10 11">
    <name type="scientific">Monoglobus pectinilyticus</name>
    <dbReference type="NCBI Taxonomy" id="1981510"/>
    <lineage>
        <taxon>Bacteria</taxon>
        <taxon>Bacillati</taxon>
        <taxon>Bacillota</taxon>
        <taxon>Clostridia</taxon>
        <taxon>Monoglobales</taxon>
        <taxon>Monoglobaceae</taxon>
        <taxon>Monoglobus</taxon>
    </lineage>
</organism>
<proteinExistence type="inferred from homology"/>
<gene>
    <name evidence="10" type="ORF">B9O19_00919</name>
</gene>
<feature type="site" description="Activates thiol group during catalysis" evidence="6">
    <location>
        <position position="180"/>
    </location>
</feature>
<dbReference type="OrthoDB" id="9803304at2"/>
<evidence type="ECO:0000313" key="11">
    <source>
        <dbReference type="Proteomes" id="UP000235589"/>
    </source>
</evidence>
<name>A0A2K9P1F5_9FIRM</name>
<keyword evidence="11" id="KW-1185">Reference proteome</keyword>
<feature type="binding site" evidence="5">
    <location>
        <position position="319"/>
    </location>
    <ligand>
        <name>NAD(+)</name>
        <dbReference type="ChEBI" id="CHEBI:57540"/>
    </ligand>
</feature>
<dbReference type="InterPro" id="IPR036291">
    <property type="entry name" value="NAD(P)-bd_dom_sf"/>
</dbReference>
<dbReference type="FunFam" id="3.30.360.10:FF:000002">
    <property type="entry name" value="Glyceraldehyde-3-phosphate dehydrogenase"/>
    <property type="match status" value="1"/>
</dbReference>
<feature type="binding site" evidence="5">
    <location>
        <position position="34"/>
    </location>
    <ligand>
        <name>NAD(+)</name>
        <dbReference type="ChEBI" id="CHEBI:57540"/>
    </ligand>
</feature>
<dbReference type="EMBL" id="CP020991">
    <property type="protein sequence ID" value="AUO19093.1"/>
    <property type="molecule type" value="Genomic_DNA"/>
</dbReference>
<evidence type="ECO:0000256" key="4">
    <source>
        <dbReference type="PIRSR" id="PIRSR000149-2"/>
    </source>
</evidence>